<gene>
    <name evidence="3" type="ORF">BST26_19395</name>
</gene>
<organism evidence="3 4">
    <name type="scientific">Mycolicibacterium insubricum</name>
    <dbReference type="NCBI Taxonomy" id="444597"/>
    <lineage>
        <taxon>Bacteria</taxon>
        <taxon>Bacillati</taxon>
        <taxon>Actinomycetota</taxon>
        <taxon>Actinomycetes</taxon>
        <taxon>Mycobacteriales</taxon>
        <taxon>Mycobacteriaceae</taxon>
        <taxon>Mycolicibacterium</taxon>
    </lineage>
</organism>
<feature type="region of interest" description="Disordered" evidence="1">
    <location>
        <begin position="366"/>
        <end position="390"/>
    </location>
</feature>
<protein>
    <recommendedName>
        <fullName evidence="2">PE-PPE domain-containing protein</fullName>
    </recommendedName>
</protein>
<evidence type="ECO:0000259" key="2">
    <source>
        <dbReference type="Pfam" id="PF08237"/>
    </source>
</evidence>
<reference evidence="3 4" key="1">
    <citation type="submission" date="2016-12" db="EMBL/GenBank/DDBJ databases">
        <title>The new phylogeny of genus Mycobacterium.</title>
        <authorList>
            <person name="Tortoli E."/>
            <person name="Trovato A."/>
            <person name="Cirillo D.M."/>
        </authorList>
    </citation>
    <scope>NUCLEOTIDE SEQUENCE [LARGE SCALE GENOMIC DNA]</scope>
    <source>
        <strain evidence="3 4">DSM 45130</strain>
    </source>
</reference>
<dbReference type="Proteomes" id="UP000192801">
    <property type="component" value="Unassembled WGS sequence"/>
</dbReference>
<comment type="caution">
    <text evidence="3">The sequence shown here is derived from an EMBL/GenBank/DDBJ whole genome shotgun (WGS) entry which is preliminary data.</text>
</comment>
<evidence type="ECO:0000313" key="3">
    <source>
        <dbReference type="EMBL" id="ORA65025.1"/>
    </source>
</evidence>
<accession>A0A1X0CY77</accession>
<dbReference type="InterPro" id="IPR013228">
    <property type="entry name" value="PE-PPE_C"/>
</dbReference>
<proteinExistence type="predicted"/>
<dbReference type="RefSeq" id="WP_083033313.1">
    <property type="nucleotide sequence ID" value="NZ_MVHS01000069.1"/>
</dbReference>
<evidence type="ECO:0000313" key="4">
    <source>
        <dbReference type="Proteomes" id="UP000192801"/>
    </source>
</evidence>
<sequence>MTIAMAAATVTATLAVTPAGDPVTVPFSQVALIIEGSSTNQGGDGIADFYGGRFKDGDTPVVVNFLTGPLGIWQALQASPGHNTVLSSGWGAANASLLLSALQATGQPVPADSTWVLDNNVTNPNGGFGTRYPVFAAIGVNPLPTALPDGSPVVISTATEYDLNSSAPKYILNPVADLNSLATYLDKRLGQSALTLPVNDDGTPGCGIASACHPNDDGTYTVTVDGKEVDAQVTKVGGVTYVGYRTDHLPLLSPLRNYGGAVGNQLAGAAEPALRAVVNYGYPDNDPLGNPGIYQPAGLVPSASETRTFLKNFRTGVNQGAATLTAGSSATRFTVRGGPAATPTITTPKLPSARAVARQVATNLGVKHGEPSAQHAEPSVRHRPSRAEKD</sequence>
<name>A0A1X0CY77_9MYCO</name>
<evidence type="ECO:0000256" key="1">
    <source>
        <dbReference type="SAM" id="MobiDB-lite"/>
    </source>
</evidence>
<dbReference type="AlphaFoldDB" id="A0A1X0CY77"/>
<keyword evidence="4" id="KW-1185">Reference proteome</keyword>
<feature type="domain" description="PE-PPE" evidence="2">
    <location>
        <begin position="223"/>
        <end position="282"/>
    </location>
</feature>
<dbReference type="EMBL" id="MVHS01000069">
    <property type="protein sequence ID" value="ORA65025.1"/>
    <property type="molecule type" value="Genomic_DNA"/>
</dbReference>
<dbReference type="Pfam" id="PF08237">
    <property type="entry name" value="PE-PPE"/>
    <property type="match status" value="1"/>
</dbReference>